<dbReference type="FunFam" id="1.20.1280.290:FF:000005">
    <property type="entry name" value="PQ-loop repeat-containing protein 1"/>
    <property type="match status" value="1"/>
</dbReference>
<evidence type="ECO:0000256" key="7">
    <source>
        <dbReference type="ARBA" id="ARBA00043159"/>
    </source>
</evidence>
<proteinExistence type="predicted"/>
<protein>
    <recommendedName>
        <fullName evidence="6">Solute carrier family 66 member 2</fullName>
    </recommendedName>
    <alternativeName>
        <fullName evidence="7">PQ-loop repeat-containing protein 1</fullName>
    </alternativeName>
</protein>
<reference evidence="10" key="1">
    <citation type="submission" date="2022-11" db="UniProtKB">
        <authorList>
            <consortium name="WormBaseParasite"/>
        </authorList>
    </citation>
    <scope>IDENTIFICATION</scope>
</reference>
<dbReference type="WBParaSite" id="ACRNAN_scaffold460.g30259.t1">
    <property type="protein sequence ID" value="ACRNAN_scaffold460.g30259.t1"/>
    <property type="gene ID" value="ACRNAN_scaffold460.g30259"/>
</dbReference>
<dbReference type="InterPro" id="IPR006603">
    <property type="entry name" value="PQ-loop_rpt"/>
</dbReference>
<feature type="transmembrane region" description="Helical" evidence="8">
    <location>
        <begin position="52"/>
        <end position="74"/>
    </location>
</feature>
<evidence type="ECO:0000313" key="10">
    <source>
        <dbReference type="WBParaSite" id="ACRNAN_scaffold460.g30259.t1"/>
    </source>
</evidence>
<keyword evidence="3" id="KW-0677">Repeat</keyword>
<dbReference type="GO" id="GO:0005768">
    <property type="term" value="C:endosome"/>
    <property type="evidence" value="ECO:0007669"/>
    <property type="project" value="TreeGrafter"/>
</dbReference>
<dbReference type="Gene3D" id="1.20.1280.290">
    <property type="match status" value="2"/>
</dbReference>
<dbReference type="PANTHER" id="PTHR14856">
    <property type="entry name" value="PQ-LOOP REPEAT-CONTAINING PROTEIN 1-LIKE PROTEIN"/>
    <property type="match status" value="1"/>
</dbReference>
<dbReference type="GO" id="GO:0005802">
    <property type="term" value="C:trans-Golgi network"/>
    <property type="evidence" value="ECO:0007669"/>
    <property type="project" value="TreeGrafter"/>
</dbReference>
<keyword evidence="5 8" id="KW-0472">Membrane</keyword>
<dbReference type="InterPro" id="IPR052241">
    <property type="entry name" value="SLC66/Scramblase_ANY1"/>
</dbReference>
<feature type="transmembrane region" description="Helical" evidence="8">
    <location>
        <begin position="217"/>
        <end position="239"/>
    </location>
</feature>
<keyword evidence="2 8" id="KW-0812">Transmembrane</keyword>
<evidence type="ECO:0000256" key="8">
    <source>
        <dbReference type="SAM" id="Phobius"/>
    </source>
</evidence>
<dbReference type="PANTHER" id="PTHR14856:SF9">
    <property type="entry name" value="PQ-LOOP REPEAT-CONTAINING PROTEIN 1"/>
    <property type="match status" value="1"/>
</dbReference>
<keyword evidence="9" id="KW-1185">Reference proteome</keyword>
<feature type="transmembrane region" description="Helical" evidence="8">
    <location>
        <begin position="20"/>
        <end position="40"/>
    </location>
</feature>
<keyword evidence="4 8" id="KW-1133">Transmembrane helix</keyword>
<evidence type="ECO:0000313" key="9">
    <source>
        <dbReference type="Proteomes" id="UP000887540"/>
    </source>
</evidence>
<evidence type="ECO:0000256" key="3">
    <source>
        <dbReference type="ARBA" id="ARBA00022737"/>
    </source>
</evidence>
<comment type="subcellular location">
    <subcellularLocation>
        <location evidence="1">Membrane</location>
        <topology evidence="1">Multi-pass membrane protein</topology>
    </subcellularLocation>
</comment>
<accession>A0A914DX07</accession>
<evidence type="ECO:0000256" key="6">
    <source>
        <dbReference type="ARBA" id="ARBA00040648"/>
    </source>
</evidence>
<sequence>MFLVDSQGLELVSLKDFLSNMLLVLTGTFMVIGGSIPYVFQYAEIHQRKNAMGFSLLVCLALCVANILRILFWFGKRFEYVLLAQSVLMIITMILMLEISVRMNRKLVSKGQRVSVWKGDVIKSFWKWNDLSSFIMVLAVFTLIASIITALLTKYTWYVETLGMVALFTEACLGLPQLFRNFTRRSTQGMSVKMVSMWLIGDLGKTAYFLWRSSPAQFWICSSLQITIDILILCQVYFYGRRTSRIPTYVPPTAAKL</sequence>
<name>A0A914DX07_9BILA</name>
<evidence type="ECO:0000256" key="4">
    <source>
        <dbReference type="ARBA" id="ARBA00022989"/>
    </source>
</evidence>
<dbReference type="GO" id="GO:0045332">
    <property type="term" value="P:phospholipid translocation"/>
    <property type="evidence" value="ECO:0007669"/>
    <property type="project" value="TreeGrafter"/>
</dbReference>
<dbReference type="Pfam" id="PF04193">
    <property type="entry name" value="PQ-loop"/>
    <property type="match status" value="2"/>
</dbReference>
<evidence type="ECO:0000256" key="1">
    <source>
        <dbReference type="ARBA" id="ARBA00004141"/>
    </source>
</evidence>
<feature type="transmembrane region" description="Helical" evidence="8">
    <location>
        <begin position="191"/>
        <end position="211"/>
    </location>
</feature>
<dbReference type="GO" id="GO:0005829">
    <property type="term" value="C:cytosol"/>
    <property type="evidence" value="ECO:0007669"/>
    <property type="project" value="GOC"/>
</dbReference>
<dbReference type="AlphaFoldDB" id="A0A914DX07"/>
<dbReference type="SMART" id="SM00679">
    <property type="entry name" value="CTNS"/>
    <property type="match status" value="2"/>
</dbReference>
<dbReference type="FunFam" id="1.20.1280.290:FF:000008">
    <property type="entry name" value="PQ-loop repeat-containing protein 1"/>
    <property type="match status" value="1"/>
</dbReference>
<evidence type="ECO:0000256" key="5">
    <source>
        <dbReference type="ARBA" id="ARBA00023136"/>
    </source>
</evidence>
<dbReference type="Proteomes" id="UP000887540">
    <property type="component" value="Unplaced"/>
</dbReference>
<feature type="transmembrane region" description="Helical" evidence="8">
    <location>
        <begin position="80"/>
        <end position="101"/>
    </location>
</feature>
<feature type="transmembrane region" description="Helical" evidence="8">
    <location>
        <begin position="131"/>
        <end position="151"/>
    </location>
</feature>
<organism evidence="9 10">
    <name type="scientific">Acrobeloides nanus</name>
    <dbReference type="NCBI Taxonomy" id="290746"/>
    <lineage>
        <taxon>Eukaryota</taxon>
        <taxon>Metazoa</taxon>
        <taxon>Ecdysozoa</taxon>
        <taxon>Nematoda</taxon>
        <taxon>Chromadorea</taxon>
        <taxon>Rhabditida</taxon>
        <taxon>Tylenchina</taxon>
        <taxon>Cephalobomorpha</taxon>
        <taxon>Cephaloboidea</taxon>
        <taxon>Cephalobidae</taxon>
        <taxon>Acrobeloides</taxon>
    </lineage>
</organism>
<dbReference type="GO" id="GO:0016020">
    <property type="term" value="C:membrane"/>
    <property type="evidence" value="ECO:0007669"/>
    <property type="project" value="UniProtKB-SubCell"/>
</dbReference>
<evidence type="ECO:0000256" key="2">
    <source>
        <dbReference type="ARBA" id="ARBA00022692"/>
    </source>
</evidence>
<feature type="transmembrane region" description="Helical" evidence="8">
    <location>
        <begin position="157"/>
        <end position="179"/>
    </location>
</feature>
<dbReference type="GO" id="GO:0042147">
    <property type="term" value="P:retrograde transport, endosome to Golgi"/>
    <property type="evidence" value="ECO:0007669"/>
    <property type="project" value="TreeGrafter"/>
</dbReference>